<dbReference type="EMBL" id="JBHULE010000019">
    <property type="protein sequence ID" value="MFD2562873.1"/>
    <property type="molecule type" value="Genomic_DNA"/>
</dbReference>
<comment type="caution">
    <text evidence="1">The sequence shown here is derived from an EMBL/GenBank/DDBJ whole genome shotgun (WGS) entry which is preliminary data.</text>
</comment>
<accession>A0ABW5LGG8</accession>
<name>A0ABW5LGG8_9FLAO</name>
<evidence type="ECO:0000313" key="2">
    <source>
        <dbReference type="Proteomes" id="UP001597319"/>
    </source>
</evidence>
<dbReference type="RefSeq" id="WP_378291837.1">
    <property type="nucleotide sequence ID" value="NZ_JBHULE010000019.1"/>
</dbReference>
<keyword evidence="2" id="KW-1185">Reference proteome</keyword>
<dbReference type="Proteomes" id="UP001597319">
    <property type="component" value="Unassembled WGS sequence"/>
</dbReference>
<gene>
    <name evidence="1" type="ORF">ACFSR1_09375</name>
</gene>
<proteinExistence type="predicted"/>
<evidence type="ECO:0008006" key="3">
    <source>
        <dbReference type="Google" id="ProtNLM"/>
    </source>
</evidence>
<sequence length="280" mass="32268">MNKIVFLLTCIVFTSCSQKKENANDSIQPEPNDNQISEIEKSNTAELNEEVSLGNYKGKIGTNLDVVFHLENENGNVSGFYYYEKTGIDISIRGHIKKDTLIAYELDFKNDTTAIIKGTIRRSGIHGKWMNSKTNKGYPLTLDIIKDKVQPLPKTIEGKYYDEMCGLTLSLFKSKGAYFYKYSSSERNLKGKVRFIRGDELYINLENIEYAEDYFDVSLAEDDPEKSKEYDRLKKIGKRKIGVECLYTAEEILIQNYGNAMNYYVKLYDCGEKYIHLKKQ</sequence>
<organism evidence="1 2">
    <name type="scientific">Aquimarina rubra</name>
    <dbReference type="NCBI Taxonomy" id="1920033"/>
    <lineage>
        <taxon>Bacteria</taxon>
        <taxon>Pseudomonadati</taxon>
        <taxon>Bacteroidota</taxon>
        <taxon>Flavobacteriia</taxon>
        <taxon>Flavobacteriales</taxon>
        <taxon>Flavobacteriaceae</taxon>
        <taxon>Aquimarina</taxon>
    </lineage>
</organism>
<protein>
    <recommendedName>
        <fullName evidence="3">Lipoprotein</fullName>
    </recommendedName>
</protein>
<evidence type="ECO:0000313" key="1">
    <source>
        <dbReference type="EMBL" id="MFD2562873.1"/>
    </source>
</evidence>
<reference evidence="2" key="1">
    <citation type="journal article" date="2019" name="Int. J. Syst. Evol. Microbiol.">
        <title>The Global Catalogue of Microorganisms (GCM) 10K type strain sequencing project: providing services to taxonomists for standard genome sequencing and annotation.</title>
        <authorList>
            <consortium name="The Broad Institute Genomics Platform"/>
            <consortium name="The Broad Institute Genome Sequencing Center for Infectious Disease"/>
            <person name="Wu L."/>
            <person name="Ma J."/>
        </authorList>
    </citation>
    <scope>NUCLEOTIDE SEQUENCE [LARGE SCALE GENOMIC DNA]</scope>
    <source>
        <strain evidence="2">KCTC 52274</strain>
    </source>
</reference>
<dbReference type="PROSITE" id="PS51257">
    <property type="entry name" value="PROKAR_LIPOPROTEIN"/>
    <property type="match status" value="1"/>
</dbReference>